<dbReference type="AlphaFoldDB" id="A0AAE0FQ09"/>
<dbReference type="PANTHER" id="PTHR24141:SF1">
    <property type="entry name" value="2-5A-DEPENDENT RIBONUCLEASE"/>
    <property type="match status" value="1"/>
</dbReference>
<dbReference type="EMBL" id="LGRX02015224">
    <property type="protein sequence ID" value="KAK3263603.1"/>
    <property type="molecule type" value="Genomic_DNA"/>
</dbReference>
<dbReference type="InterPro" id="IPR036770">
    <property type="entry name" value="Ankyrin_rpt-contain_sf"/>
</dbReference>
<accession>A0AAE0FQ09</accession>
<dbReference type="SUPFAM" id="SSF48403">
    <property type="entry name" value="Ankyrin repeat"/>
    <property type="match status" value="1"/>
</dbReference>
<evidence type="ECO:0000256" key="1">
    <source>
        <dbReference type="ARBA" id="ARBA00022737"/>
    </source>
</evidence>
<sequence length="255" mass="28171">MAQEATLTVRERFMRLRLAELAMMQLTTTLAKSQKVCPCTDLRGPCPHTCPKRVRADPRSMTPVKLCIHHKDIHLAKEIITGRHGDVQEPCGGDDVGSSFFSTALLSGESEFLEWLLTDSNVDPKYTSESMLNLPDRFGYTPANKAAVNGYTNVIQLMQAKNADVTSADEDGFTPLMSAVANGHKSCVKLLLKHLHDTLSEEEFLSHVNHENHRKERAICHAARGGHVSLIKTLTKADETLGGVLSNKPSHLYDL</sequence>
<feature type="repeat" description="ANK" evidence="3">
    <location>
        <begin position="171"/>
        <end position="203"/>
    </location>
</feature>
<dbReference type="SMART" id="SM00248">
    <property type="entry name" value="ANK"/>
    <property type="match status" value="4"/>
</dbReference>
<gene>
    <name evidence="4" type="ORF">CYMTET_27602</name>
</gene>
<evidence type="ECO:0000313" key="5">
    <source>
        <dbReference type="Proteomes" id="UP001190700"/>
    </source>
</evidence>
<dbReference type="PANTHER" id="PTHR24141">
    <property type="entry name" value="2-5A-DEPENDENT RIBONUCLEASE"/>
    <property type="match status" value="1"/>
</dbReference>
<evidence type="ECO:0000256" key="2">
    <source>
        <dbReference type="ARBA" id="ARBA00023043"/>
    </source>
</evidence>
<dbReference type="GO" id="GO:0006396">
    <property type="term" value="P:RNA processing"/>
    <property type="evidence" value="ECO:0007669"/>
    <property type="project" value="TreeGrafter"/>
</dbReference>
<organism evidence="4 5">
    <name type="scientific">Cymbomonas tetramitiformis</name>
    <dbReference type="NCBI Taxonomy" id="36881"/>
    <lineage>
        <taxon>Eukaryota</taxon>
        <taxon>Viridiplantae</taxon>
        <taxon>Chlorophyta</taxon>
        <taxon>Pyramimonadophyceae</taxon>
        <taxon>Pyramimonadales</taxon>
        <taxon>Pyramimonadaceae</taxon>
        <taxon>Cymbomonas</taxon>
    </lineage>
</organism>
<feature type="repeat" description="ANK" evidence="3">
    <location>
        <begin position="138"/>
        <end position="170"/>
    </location>
</feature>
<dbReference type="Proteomes" id="UP001190700">
    <property type="component" value="Unassembled WGS sequence"/>
</dbReference>
<protein>
    <submittedName>
        <fullName evidence="4">Uncharacterized protein</fullName>
    </submittedName>
</protein>
<keyword evidence="2 3" id="KW-0040">ANK repeat</keyword>
<dbReference type="Gene3D" id="1.25.40.20">
    <property type="entry name" value="Ankyrin repeat-containing domain"/>
    <property type="match status" value="1"/>
</dbReference>
<keyword evidence="5" id="KW-1185">Reference proteome</keyword>
<dbReference type="PROSITE" id="PS50297">
    <property type="entry name" value="ANK_REP_REGION"/>
    <property type="match status" value="1"/>
</dbReference>
<dbReference type="Pfam" id="PF12796">
    <property type="entry name" value="Ank_2"/>
    <property type="match status" value="1"/>
</dbReference>
<reference evidence="4 5" key="1">
    <citation type="journal article" date="2015" name="Genome Biol. Evol.">
        <title>Comparative Genomics of a Bacterivorous Green Alga Reveals Evolutionary Causalities and Consequences of Phago-Mixotrophic Mode of Nutrition.</title>
        <authorList>
            <person name="Burns J.A."/>
            <person name="Paasch A."/>
            <person name="Narechania A."/>
            <person name="Kim E."/>
        </authorList>
    </citation>
    <scope>NUCLEOTIDE SEQUENCE [LARGE SCALE GENOMIC DNA]</scope>
    <source>
        <strain evidence="4 5">PLY_AMNH</strain>
    </source>
</reference>
<dbReference type="GO" id="GO:0003723">
    <property type="term" value="F:RNA binding"/>
    <property type="evidence" value="ECO:0007669"/>
    <property type="project" value="TreeGrafter"/>
</dbReference>
<name>A0AAE0FQ09_9CHLO</name>
<dbReference type="InterPro" id="IPR002110">
    <property type="entry name" value="Ankyrin_rpt"/>
</dbReference>
<proteinExistence type="predicted"/>
<evidence type="ECO:0000256" key="3">
    <source>
        <dbReference type="PROSITE-ProRule" id="PRU00023"/>
    </source>
</evidence>
<keyword evidence="1" id="KW-0677">Repeat</keyword>
<dbReference type="GO" id="GO:0004540">
    <property type="term" value="F:RNA nuclease activity"/>
    <property type="evidence" value="ECO:0007669"/>
    <property type="project" value="TreeGrafter"/>
</dbReference>
<dbReference type="PROSITE" id="PS50088">
    <property type="entry name" value="ANK_REPEAT"/>
    <property type="match status" value="2"/>
</dbReference>
<comment type="caution">
    <text evidence="4">The sequence shown here is derived from an EMBL/GenBank/DDBJ whole genome shotgun (WGS) entry which is preliminary data.</text>
</comment>
<evidence type="ECO:0000313" key="4">
    <source>
        <dbReference type="EMBL" id="KAK3263603.1"/>
    </source>
</evidence>